<dbReference type="EMBL" id="MSCT01000009">
    <property type="protein sequence ID" value="OLF54759.1"/>
    <property type="molecule type" value="Genomic_DNA"/>
</dbReference>
<gene>
    <name evidence="6" type="ORF">BTN82_12295</name>
</gene>
<evidence type="ECO:0000256" key="4">
    <source>
        <dbReference type="ARBA" id="ARBA00037345"/>
    </source>
</evidence>
<protein>
    <submittedName>
        <fullName evidence="6">AraC family transcriptional regulator</fullName>
    </submittedName>
</protein>
<evidence type="ECO:0000313" key="7">
    <source>
        <dbReference type="Proteomes" id="UP000185578"/>
    </source>
</evidence>
<evidence type="ECO:0000256" key="1">
    <source>
        <dbReference type="ARBA" id="ARBA00023015"/>
    </source>
</evidence>
<keyword evidence="1" id="KW-0805">Transcription regulation</keyword>
<dbReference type="PRINTS" id="PR00032">
    <property type="entry name" value="HTHARAC"/>
</dbReference>
<dbReference type="Pfam" id="PF12833">
    <property type="entry name" value="HTH_18"/>
    <property type="match status" value="1"/>
</dbReference>
<evidence type="ECO:0000259" key="5">
    <source>
        <dbReference type="PROSITE" id="PS01124"/>
    </source>
</evidence>
<dbReference type="InterPro" id="IPR050204">
    <property type="entry name" value="AraC_XylS_family_regulators"/>
</dbReference>
<comment type="function">
    <text evidence="4">Regulatory protein of the TOL plasmid xyl operons. XylS activates the xylXYZLTEGFJQKIH operon required for the degradation of toluene, m-xylene and p-xylene.</text>
</comment>
<keyword evidence="2" id="KW-0238">DNA-binding</keyword>
<dbReference type="Gene3D" id="1.10.10.60">
    <property type="entry name" value="Homeodomain-like"/>
    <property type="match status" value="2"/>
</dbReference>
<dbReference type="InterPro" id="IPR032783">
    <property type="entry name" value="AraC_lig"/>
</dbReference>
<keyword evidence="3" id="KW-0804">Transcription</keyword>
<sequence>MTEHPKTVPRHLSLPPSPADLRHPAADVFFEVFSIARMHGELLGETLLQPGQRLQRAGGSACFHVIRDAGCRFRFNGDSETLALAPGDILFIPHGQGHQLESPVDAHPDTPPRITSGLFRFAGMGGQALIQGLPQRLHVSCGEERGPDPIGSREWLALTVAAMGKEMHNPSIGSAIMLSRIIDLMFIWAVRHWLAHAPQGISGWIAALRDPSIGQALALLHADPGAAWSVERLAALVKHSRSNLAQRFTRLVGQSPMRYLMHWRMQLAGQRLRSSSLRISQIAEQLGYASEAAFSRAFRREFGVAPSEYRAQQG</sequence>
<reference evidence="6 7" key="1">
    <citation type="submission" date="2016-12" db="EMBL/GenBank/DDBJ databases">
        <authorList>
            <person name="Song W.-J."/>
            <person name="Kurnit D.M."/>
        </authorList>
    </citation>
    <scope>NUCLEOTIDE SEQUENCE [LARGE SCALE GENOMIC DNA]</scope>
    <source>
        <strain evidence="6 7">PCL1601</strain>
    </source>
</reference>
<dbReference type="SUPFAM" id="SSF46689">
    <property type="entry name" value="Homeodomain-like"/>
    <property type="match status" value="2"/>
</dbReference>
<accession>A0A1Q8ESJ0</accession>
<evidence type="ECO:0000256" key="2">
    <source>
        <dbReference type="ARBA" id="ARBA00023125"/>
    </source>
</evidence>
<name>A0A1Q8ESJ0_9PSED</name>
<dbReference type="GO" id="GO:0003700">
    <property type="term" value="F:DNA-binding transcription factor activity"/>
    <property type="evidence" value="ECO:0007669"/>
    <property type="project" value="InterPro"/>
</dbReference>
<dbReference type="OrthoDB" id="9783876at2"/>
<feature type="domain" description="HTH araC/xylS-type" evidence="5">
    <location>
        <begin position="214"/>
        <end position="312"/>
    </location>
</feature>
<dbReference type="PANTHER" id="PTHR46796:SF7">
    <property type="entry name" value="ARAC FAMILY TRANSCRIPTIONAL REGULATOR"/>
    <property type="match status" value="1"/>
</dbReference>
<dbReference type="InterPro" id="IPR009057">
    <property type="entry name" value="Homeodomain-like_sf"/>
</dbReference>
<dbReference type="PANTHER" id="PTHR46796">
    <property type="entry name" value="HTH-TYPE TRANSCRIPTIONAL ACTIVATOR RHAS-RELATED"/>
    <property type="match status" value="1"/>
</dbReference>
<comment type="caution">
    <text evidence="6">The sequence shown here is derived from an EMBL/GenBank/DDBJ whole genome shotgun (WGS) entry which is preliminary data.</text>
</comment>
<dbReference type="AlphaFoldDB" id="A0A1Q8ESJ0"/>
<organism evidence="6 7">
    <name type="scientific">Pseudomonas chlororaphis</name>
    <dbReference type="NCBI Taxonomy" id="587753"/>
    <lineage>
        <taxon>Bacteria</taxon>
        <taxon>Pseudomonadati</taxon>
        <taxon>Pseudomonadota</taxon>
        <taxon>Gammaproteobacteria</taxon>
        <taxon>Pseudomonadales</taxon>
        <taxon>Pseudomonadaceae</taxon>
        <taxon>Pseudomonas</taxon>
    </lineage>
</organism>
<dbReference type="InterPro" id="IPR020449">
    <property type="entry name" value="Tscrpt_reg_AraC-type_HTH"/>
</dbReference>
<dbReference type="GO" id="GO:0043565">
    <property type="term" value="F:sequence-specific DNA binding"/>
    <property type="evidence" value="ECO:0007669"/>
    <property type="project" value="InterPro"/>
</dbReference>
<evidence type="ECO:0000256" key="3">
    <source>
        <dbReference type="ARBA" id="ARBA00023163"/>
    </source>
</evidence>
<dbReference type="Proteomes" id="UP000185578">
    <property type="component" value="Unassembled WGS sequence"/>
</dbReference>
<dbReference type="InterPro" id="IPR018060">
    <property type="entry name" value="HTH_AraC"/>
</dbReference>
<evidence type="ECO:0000313" key="6">
    <source>
        <dbReference type="EMBL" id="OLF54759.1"/>
    </source>
</evidence>
<dbReference type="SMART" id="SM00342">
    <property type="entry name" value="HTH_ARAC"/>
    <property type="match status" value="1"/>
</dbReference>
<dbReference type="PROSITE" id="PS01124">
    <property type="entry name" value="HTH_ARAC_FAMILY_2"/>
    <property type="match status" value="1"/>
</dbReference>
<proteinExistence type="predicted"/>
<dbReference type="RefSeq" id="WP_075119380.1">
    <property type="nucleotide sequence ID" value="NZ_MSCT01000009.1"/>
</dbReference>
<dbReference type="Pfam" id="PF12852">
    <property type="entry name" value="Cupin_6"/>
    <property type="match status" value="1"/>
</dbReference>